<dbReference type="Gene3D" id="3.40.50.150">
    <property type="entry name" value="Vaccinia Virus protein VP39"/>
    <property type="match status" value="1"/>
</dbReference>
<accession>A0A0E3QSS2</accession>
<dbReference type="Gene3D" id="1.10.3130.20">
    <property type="entry name" value="Phycobilisome linker domain"/>
    <property type="match status" value="1"/>
</dbReference>
<dbReference type="SUPFAM" id="SSF53335">
    <property type="entry name" value="S-adenosyl-L-methionine-dependent methyltransferases"/>
    <property type="match status" value="1"/>
</dbReference>
<feature type="domain" description="DUF4214" evidence="1">
    <location>
        <begin position="70"/>
        <end position="123"/>
    </location>
</feature>
<proteinExistence type="predicted"/>
<dbReference type="InterPro" id="IPR029063">
    <property type="entry name" value="SAM-dependent_MTases_sf"/>
</dbReference>
<name>A0A0E3QSS2_METBA</name>
<dbReference type="HOGENOM" id="CLU_666677_0_0_2"/>
<dbReference type="AlphaFoldDB" id="A0A0E3QSS2"/>
<sequence length="412" mass="47811">MGQNFDEFINYCYSKILGRVPDSEGKEHYIDLLNKGVPKHEVLVSFLNSNEYAGRLKNPSVEPHESLKSEQNFDEFISYCYSRILGRIPDPEGREYYTKILNEGTPKHEILVSFLNSDEYAERVKYLMSPTIKFAPPGHFYSPLTNLDDILDLYQKIDKFRNPTGIEINGDKQIELLKQFQKYISVIPFGDGFKQNNTRYFFNGDEWYSYGDAIVLFCMINYFKPKRLIEVGSGYSSTVTLDTCELLNLKTKITFIEPYPELVLSLLSDRDDPDKLLLRKGVQTVDLSFFEELNSGDILFVDSSHVVKFGSDVLFILTEVLPRLKPGVIIHFHDIFWPFEYPIEWLEQGSAWNEAYFLKALLINNKNYEILYFNDYMGQMNHDLVKEYMPLALKNSGCGIWLKKLESESSVV</sequence>
<organism evidence="2 3">
    <name type="scientific">Methanosarcina barkeri MS</name>
    <dbReference type="NCBI Taxonomy" id="1434108"/>
    <lineage>
        <taxon>Archaea</taxon>
        <taxon>Methanobacteriati</taxon>
        <taxon>Methanobacteriota</taxon>
        <taxon>Stenosarchaea group</taxon>
        <taxon>Methanomicrobia</taxon>
        <taxon>Methanosarcinales</taxon>
        <taxon>Methanosarcinaceae</taxon>
        <taxon>Methanosarcina</taxon>
    </lineage>
</organism>
<dbReference type="Pfam" id="PF13946">
    <property type="entry name" value="DUF4214"/>
    <property type="match status" value="2"/>
</dbReference>
<dbReference type="Pfam" id="PF13578">
    <property type="entry name" value="Methyltransf_24"/>
    <property type="match status" value="1"/>
</dbReference>
<feature type="domain" description="DUF4214" evidence="1">
    <location>
        <begin position="7"/>
        <end position="54"/>
    </location>
</feature>
<reference evidence="2 3" key="1">
    <citation type="submission" date="2014-07" db="EMBL/GenBank/DDBJ databases">
        <title>Methanogenic archaea and the global carbon cycle.</title>
        <authorList>
            <person name="Henriksen J.R."/>
            <person name="Luke J."/>
            <person name="Reinhart S."/>
            <person name="Benedict M.N."/>
            <person name="Youngblut N.D."/>
            <person name="Metcalf M.E."/>
            <person name="Whitaker R.J."/>
            <person name="Metcalf W.W."/>
        </authorList>
    </citation>
    <scope>NUCLEOTIDE SEQUENCE [LARGE SCALE GENOMIC DNA]</scope>
    <source>
        <strain evidence="2 3">MS</strain>
    </source>
</reference>
<dbReference type="GeneID" id="24844574"/>
<dbReference type="RefSeq" id="WP_052712737.1">
    <property type="nucleotide sequence ID" value="NZ_CP009528.1"/>
</dbReference>
<keyword evidence="3" id="KW-1185">Reference proteome</keyword>
<dbReference type="InterPro" id="IPR025282">
    <property type="entry name" value="DUF4214"/>
</dbReference>
<dbReference type="EMBL" id="CP009528">
    <property type="protein sequence ID" value="AKB54333.1"/>
    <property type="molecule type" value="Genomic_DNA"/>
</dbReference>
<dbReference type="Proteomes" id="UP000033033">
    <property type="component" value="Chromosome"/>
</dbReference>
<dbReference type="InterPro" id="IPR038255">
    <property type="entry name" value="PBS_linker_sf"/>
</dbReference>
<dbReference type="PATRIC" id="fig|1434108.4.peg.1656"/>
<gene>
    <name evidence="2" type="ORF">MSBRM_1335</name>
</gene>
<evidence type="ECO:0000313" key="3">
    <source>
        <dbReference type="Proteomes" id="UP000033033"/>
    </source>
</evidence>
<protein>
    <recommendedName>
        <fullName evidence="1">DUF4214 domain-containing protein</fullName>
    </recommendedName>
</protein>
<evidence type="ECO:0000313" key="2">
    <source>
        <dbReference type="EMBL" id="AKB54333.1"/>
    </source>
</evidence>
<evidence type="ECO:0000259" key="1">
    <source>
        <dbReference type="Pfam" id="PF13946"/>
    </source>
</evidence>
<dbReference type="KEGG" id="mby:MSBRM_1335"/>